<evidence type="ECO:0000313" key="2">
    <source>
        <dbReference type="EMBL" id="RCG21784.1"/>
    </source>
</evidence>
<reference evidence="2 3" key="1">
    <citation type="submission" date="2018-06" db="EMBL/GenBank/DDBJ databases">
        <title>Streptomyces reniochalinae sp. nov. and Streptomyces diacarnus sp. nov. from marine sponges.</title>
        <authorList>
            <person name="Li L."/>
        </authorList>
    </citation>
    <scope>NUCLEOTIDE SEQUENCE [LARGE SCALE GENOMIC DNA]</scope>
    <source>
        <strain evidence="2 3">LHW50302</strain>
    </source>
</reference>
<protein>
    <submittedName>
        <fullName evidence="2">DUF2493 domain-containing protein</fullName>
    </submittedName>
</protein>
<gene>
    <name evidence="2" type="ORF">DQ392_08735</name>
</gene>
<name>A0A367EUJ9_9ACTN</name>
<feature type="domain" description="YspA cpYpsA-related SLOG" evidence="1">
    <location>
        <begin position="6"/>
        <end position="74"/>
    </location>
</feature>
<dbReference type="EMBL" id="QOIM01000026">
    <property type="protein sequence ID" value="RCG21784.1"/>
    <property type="molecule type" value="Genomic_DNA"/>
</dbReference>
<evidence type="ECO:0000313" key="3">
    <source>
        <dbReference type="Proteomes" id="UP000253507"/>
    </source>
</evidence>
<evidence type="ECO:0000259" key="1">
    <source>
        <dbReference type="Pfam" id="PF10686"/>
    </source>
</evidence>
<dbReference type="InterPro" id="IPR019627">
    <property type="entry name" value="YAcAr"/>
</dbReference>
<sequence length="128" mass="13762">MNDTYRVLVTGSRSWTAELVTWHALNQARDTTPAGRTLVIVHGGCPKGADQVAHNWAQGHAVATEVHPADWATHGRAAGPIRNQLMVRRGADLCLAFIHNGSRGASHTAGLAEAAGIPTRRFTIREQP</sequence>
<dbReference type="AlphaFoldDB" id="A0A367EUJ9"/>
<proteinExistence type="predicted"/>
<dbReference type="OrthoDB" id="572639at2"/>
<organism evidence="2 3">
    <name type="scientific">Streptomyces reniochalinae</name>
    <dbReference type="NCBI Taxonomy" id="2250578"/>
    <lineage>
        <taxon>Bacteria</taxon>
        <taxon>Bacillati</taxon>
        <taxon>Actinomycetota</taxon>
        <taxon>Actinomycetes</taxon>
        <taxon>Kitasatosporales</taxon>
        <taxon>Streptomycetaceae</taxon>
        <taxon>Streptomyces</taxon>
    </lineage>
</organism>
<keyword evidence="3" id="KW-1185">Reference proteome</keyword>
<dbReference type="Pfam" id="PF10686">
    <property type="entry name" value="YAcAr"/>
    <property type="match status" value="1"/>
</dbReference>
<comment type="caution">
    <text evidence="2">The sequence shown here is derived from an EMBL/GenBank/DDBJ whole genome shotgun (WGS) entry which is preliminary data.</text>
</comment>
<dbReference type="Proteomes" id="UP000253507">
    <property type="component" value="Unassembled WGS sequence"/>
</dbReference>
<dbReference type="RefSeq" id="WP_114014953.1">
    <property type="nucleotide sequence ID" value="NZ_QOIM01000026.1"/>
</dbReference>
<accession>A0A367EUJ9</accession>